<evidence type="ECO:0000256" key="10">
    <source>
        <dbReference type="ARBA" id="ARBA00022741"/>
    </source>
</evidence>
<evidence type="ECO:0000259" key="29">
    <source>
        <dbReference type="PROSITE" id="PS50158"/>
    </source>
</evidence>
<keyword evidence="10" id="KW-0547">Nucleotide-binding</keyword>
<name>A0A9Q3H5I2_9BASI</name>
<keyword evidence="6" id="KW-0808">Transferase</keyword>
<evidence type="ECO:0000256" key="12">
    <source>
        <dbReference type="ARBA" id="ARBA00022801"/>
    </source>
</evidence>
<dbReference type="InterPro" id="IPR001969">
    <property type="entry name" value="Aspartic_peptidase_AS"/>
</dbReference>
<dbReference type="AlphaFoldDB" id="A0A9Q3H5I2"/>
<dbReference type="SUPFAM" id="SSF53098">
    <property type="entry name" value="Ribonuclease H-like"/>
    <property type="match status" value="1"/>
</dbReference>
<evidence type="ECO:0000256" key="8">
    <source>
        <dbReference type="ARBA" id="ARBA00022722"/>
    </source>
</evidence>
<evidence type="ECO:0000256" key="28">
    <source>
        <dbReference type="PROSITE-ProRule" id="PRU00047"/>
    </source>
</evidence>
<comment type="catalytic activity">
    <reaction evidence="26">
        <text>DNA(n) + a 2'-deoxyribonucleoside 5'-triphosphate = DNA(n+1) + diphosphate</text>
        <dbReference type="Rhea" id="RHEA:22508"/>
        <dbReference type="Rhea" id="RHEA-COMP:17339"/>
        <dbReference type="Rhea" id="RHEA-COMP:17340"/>
        <dbReference type="ChEBI" id="CHEBI:33019"/>
        <dbReference type="ChEBI" id="CHEBI:61560"/>
        <dbReference type="ChEBI" id="CHEBI:173112"/>
        <dbReference type="EC" id="2.7.7.7"/>
    </reaction>
</comment>
<evidence type="ECO:0000256" key="22">
    <source>
        <dbReference type="ARBA" id="ARBA00030524"/>
    </source>
</evidence>
<dbReference type="GO" id="GO:0006397">
    <property type="term" value="P:mRNA processing"/>
    <property type="evidence" value="ECO:0007669"/>
    <property type="project" value="UniProtKB-KW"/>
</dbReference>
<keyword evidence="15" id="KW-0694">RNA-binding</keyword>
<evidence type="ECO:0000256" key="14">
    <source>
        <dbReference type="ARBA" id="ARBA00022842"/>
    </source>
</evidence>
<keyword evidence="13" id="KW-0067">ATP-binding</keyword>
<dbReference type="InterPro" id="IPR001878">
    <property type="entry name" value="Znf_CCHC"/>
</dbReference>
<dbReference type="InterPro" id="IPR001584">
    <property type="entry name" value="Integrase_cat-core"/>
</dbReference>
<proteinExistence type="predicted"/>
<evidence type="ECO:0000256" key="25">
    <source>
        <dbReference type="ARBA" id="ARBA00048173"/>
    </source>
</evidence>
<keyword evidence="14" id="KW-0460">Magnesium</keyword>
<keyword evidence="28" id="KW-0863">Zinc-finger</keyword>
<dbReference type="GO" id="GO:0003964">
    <property type="term" value="F:RNA-directed DNA polymerase activity"/>
    <property type="evidence" value="ECO:0007669"/>
    <property type="project" value="UniProtKB-KW"/>
</dbReference>
<dbReference type="GO" id="GO:0006310">
    <property type="term" value="P:DNA recombination"/>
    <property type="evidence" value="ECO:0007669"/>
    <property type="project" value="UniProtKB-KW"/>
</dbReference>
<gene>
    <name evidence="31" type="ORF">O181_030374</name>
</gene>
<dbReference type="InterPro" id="IPR012337">
    <property type="entry name" value="RNaseH-like_sf"/>
</dbReference>
<dbReference type="Proteomes" id="UP000765509">
    <property type="component" value="Unassembled WGS sequence"/>
</dbReference>
<dbReference type="GO" id="GO:0004190">
    <property type="term" value="F:aspartic-type endopeptidase activity"/>
    <property type="evidence" value="ECO:0007669"/>
    <property type="project" value="InterPro"/>
</dbReference>
<evidence type="ECO:0000256" key="6">
    <source>
        <dbReference type="ARBA" id="ARBA00022679"/>
    </source>
</evidence>
<keyword evidence="32" id="KW-1185">Reference proteome</keyword>
<dbReference type="GO" id="GO:0006508">
    <property type="term" value="P:proteolysis"/>
    <property type="evidence" value="ECO:0007669"/>
    <property type="project" value="UniProtKB-KW"/>
</dbReference>
<evidence type="ECO:0000256" key="17">
    <source>
        <dbReference type="ARBA" id="ARBA00022918"/>
    </source>
</evidence>
<dbReference type="PROSITE" id="PS00141">
    <property type="entry name" value="ASP_PROTEASE"/>
    <property type="match status" value="1"/>
</dbReference>
<evidence type="ECO:0000313" key="32">
    <source>
        <dbReference type="Proteomes" id="UP000765509"/>
    </source>
</evidence>
<dbReference type="GO" id="GO:0005634">
    <property type="term" value="C:nucleus"/>
    <property type="evidence" value="ECO:0007669"/>
    <property type="project" value="UniProtKB-ARBA"/>
</dbReference>
<evidence type="ECO:0000256" key="3">
    <source>
        <dbReference type="ARBA" id="ARBA00022612"/>
    </source>
</evidence>
<comment type="function">
    <text evidence="1">The aspartyl protease (PR) mediates the proteolytic cleavages of the Gag and Gag-Pol polyproteins after assembly of the VLP.</text>
</comment>
<evidence type="ECO:0000256" key="18">
    <source>
        <dbReference type="ARBA" id="ARBA00022932"/>
    </source>
</evidence>
<keyword evidence="20" id="KW-0233">DNA recombination</keyword>
<comment type="catalytic activity">
    <reaction evidence="25">
        <text>DNA(n) + a 2'-deoxyribonucleoside 5'-triphosphate = DNA(n+1) + diphosphate</text>
        <dbReference type="Rhea" id="RHEA:22508"/>
        <dbReference type="Rhea" id="RHEA-COMP:17339"/>
        <dbReference type="Rhea" id="RHEA-COMP:17340"/>
        <dbReference type="ChEBI" id="CHEBI:33019"/>
        <dbReference type="ChEBI" id="CHEBI:61560"/>
        <dbReference type="ChEBI" id="CHEBI:173112"/>
        <dbReference type="EC" id="2.7.7.49"/>
    </reaction>
</comment>
<keyword evidence="18" id="KW-0239">DNA-directed DNA polymerase</keyword>
<evidence type="ECO:0000256" key="7">
    <source>
        <dbReference type="ARBA" id="ARBA00022695"/>
    </source>
</evidence>
<keyword evidence="2" id="KW-0815">Transposition</keyword>
<evidence type="ECO:0000256" key="1">
    <source>
        <dbReference type="ARBA" id="ARBA00002180"/>
    </source>
</evidence>
<dbReference type="PANTHER" id="PTHR42648">
    <property type="entry name" value="TRANSPOSASE, PUTATIVE-RELATED"/>
    <property type="match status" value="1"/>
</dbReference>
<keyword evidence="16" id="KW-0229">DNA integration</keyword>
<comment type="function">
    <text evidence="27">Capsid protein (CA) is the structural component of the virus-like particle (VLP), forming the shell that encapsulates the retrotransposons dimeric RNA genome. The particles are assembled from trimer-clustered units and there are holes in the capsid shells that allow for the diffusion of macromolecules. CA also has nucleocapsid-like chaperone activity, promoting primer tRNA(i)-Met annealing to the multipartite primer-binding site (PBS), dimerization of Ty1 RNA and initiation of reverse transcription.</text>
</comment>
<evidence type="ECO:0000256" key="27">
    <source>
        <dbReference type="ARBA" id="ARBA00057243"/>
    </source>
</evidence>
<dbReference type="Gene3D" id="4.10.60.10">
    <property type="entry name" value="Zinc finger, CCHC-type"/>
    <property type="match status" value="1"/>
</dbReference>
<evidence type="ECO:0000313" key="31">
    <source>
        <dbReference type="EMBL" id="MBW0490659.1"/>
    </source>
</evidence>
<keyword evidence="5" id="KW-0645">Protease</keyword>
<comment type="caution">
    <text evidence="31">The sequence shown here is derived from an EMBL/GenBank/DDBJ whole genome shotgun (WGS) entry which is preliminary data.</text>
</comment>
<keyword evidence="28" id="KW-0862">Zinc</keyword>
<dbReference type="InterPro" id="IPR013103">
    <property type="entry name" value="RVT_2"/>
</dbReference>
<evidence type="ECO:0000256" key="16">
    <source>
        <dbReference type="ARBA" id="ARBA00022908"/>
    </source>
</evidence>
<evidence type="ECO:0000259" key="30">
    <source>
        <dbReference type="PROSITE" id="PS50994"/>
    </source>
</evidence>
<feature type="domain" description="CCHC-type" evidence="29">
    <location>
        <begin position="43"/>
        <end position="57"/>
    </location>
</feature>
<keyword evidence="9" id="KW-0479">Metal-binding</keyword>
<dbReference type="Pfam" id="PF13976">
    <property type="entry name" value="gag_pre-integrs"/>
    <property type="match status" value="1"/>
</dbReference>
<evidence type="ECO:0000256" key="20">
    <source>
        <dbReference type="ARBA" id="ARBA00023172"/>
    </source>
</evidence>
<evidence type="ECO:0000256" key="21">
    <source>
        <dbReference type="ARBA" id="ARBA00023268"/>
    </source>
</evidence>
<dbReference type="GO" id="GO:0003887">
    <property type="term" value="F:DNA-directed DNA polymerase activity"/>
    <property type="evidence" value="ECO:0007669"/>
    <property type="project" value="UniProtKB-KW"/>
</dbReference>
<dbReference type="PROSITE" id="PS50158">
    <property type="entry name" value="ZF_CCHC"/>
    <property type="match status" value="1"/>
</dbReference>
<evidence type="ECO:0000256" key="19">
    <source>
        <dbReference type="ARBA" id="ARBA00023113"/>
    </source>
</evidence>
<dbReference type="EMBL" id="AVOT02010698">
    <property type="protein sequence ID" value="MBW0490659.1"/>
    <property type="molecule type" value="Genomic_DNA"/>
</dbReference>
<evidence type="ECO:0000256" key="26">
    <source>
        <dbReference type="ARBA" id="ARBA00049244"/>
    </source>
</evidence>
<dbReference type="InterPro" id="IPR057670">
    <property type="entry name" value="SH3_retrovirus"/>
</dbReference>
<reference evidence="31" key="1">
    <citation type="submission" date="2021-03" db="EMBL/GenBank/DDBJ databases">
        <title>Draft genome sequence of rust myrtle Austropuccinia psidii MF-1, a brazilian biotype.</title>
        <authorList>
            <person name="Quecine M.C."/>
            <person name="Pachon D.M.R."/>
            <person name="Bonatelli M.L."/>
            <person name="Correr F.H."/>
            <person name="Franceschini L.M."/>
            <person name="Leite T.F."/>
            <person name="Margarido G.R.A."/>
            <person name="Almeida C.A."/>
            <person name="Ferrarezi J.A."/>
            <person name="Labate C.A."/>
        </authorList>
    </citation>
    <scope>NUCLEOTIDE SEQUENCE</scope>
    <source>
        <strain evidence="31">MF-1</strain>
    </source>
</reference>
<keyword evidence="4" id="KW-0507">mRNA processing</keyword>
<keyword evidence="7" id="KW-0548">Nucleotidyltransferase</keyword>
<dbReference type="InterPro" id="IPR039537">
    <property type="entry name" value="Retrotran_Ty1/copia-like"/>
</dbReference>
<dbReference type="PANTHER" id="PTHR42648:SF11">
    <property type="entry name" value="TRANSPOSON TY4-P GAG-POL POLYPROTEIN"/>
    <property type="match status" value="1"/>
</dbReference>
<evidence type="ECO:0000256" key="9">
    <source>
        <dbReference type="ARBA" id="ARBA00022723"/>
    </source>
</evidence>
<keyword evidence="21" id="KW-0511">Multifunctional enzyme</keyword>
<dbReference type="Pfam" id="PF00665">
    <property type="entry name" value="rve"/>
    <property type="match status" value="1"/>
</dbReference>
<dbReference type="OrthoDB" id="3544839at2759"/>
<evidence type="ECO:0000256" key="5">
    <source>
        <dbReference type="ARBA" id="ARBA00022670"/>
    </source>
</evidence>
<dbReference type="SMART" id="SM00343">
    <property type="entry name" value="ZnF_C2HC"/>
    <property type="match status" value="1"/>
</dbReference>
<dbReference type="GO" id="GO:0015074">
    <property type="term" value="P:DNA integration"/>
    <property type="evidence" value="ECO:0007669"/>
    <property type="project" value="UniProtKB-KW"/>
</dbReference>
<evidence type="ECO:0000256" key="23">
    <source>
        <dbReference type="ARBA" id="ARBA00032154"/>
    </source>
</evidence>
<dbReference type="InterPro" id="IPR036397">
    <property type="entry name" value="RNaseH_sf"/>
</dbReference>
<keyword evidence="12" id="KW-0378">Hydrolase</keyword>
<dbReference type="Gene3D" id="3.30.420.10">
    <property type="entry name" value="Ribonuclease H-like superfamily/Ribonuclease H"/>
    <property type="match status" value="1"/>
</dbReference>
<dbReference type="PROSITE" id="PS50994">
    <property type="entry name" value="INTEGRASE"/>
    <property type="match status" value="1"/>
</dbReference>
<keyword evidence="17" id="KW-0695">RNA-directed DNA polymerase</keyword>
<dbReference type="Pfam" id="PF22936">
    <property type="entry name" value="Pol_BBD"/>
    <property type="match status" value="1"/>
</dbReference>
<feature type="domain" description="Integrase catalytic" evidence="30">
    <location>
        <begin position="288"/>
        <end position="452"/>
    </location>
</feature>
<keyword evidence="3" id="KW-1188">Viral release from host cell</keyword>
<dbReference type="CDD" id="cd09272">
    <property type="entry name" value="RNase_HI_RT_Ty1"/>
    <property type="match status" value="1"/>
</dbReference>
<keyword evidence="8" id="KW-0540">Nuclease</keyword>
<dbReference type="GO" id="GO:0032196">
    <property type="term" value="P:transposition"/>
    <property type="evidence" value="ECO:0007669"/>
    <property type="project" value="UniProtKB-KW"/>
</dbReference>
<dbReference type="InterPro" id="IPR036875">
    <property type="entry name" value="Znf_CCHC_sf"/>
</dbReference>
<keyword evidence="11" id="KW-0255">Endonuclease</keyword>
<accession>A0A9Q3H5I2</accession>
<evidence type="ECO:0000256" key="13">
    <source>
        <dbReference type="ARBA" id="ARBA00022840"/>
    </source>
</evidence>
<protein>
    <recommendedName>
        <fullName evidence="22">Gag-Pol-p199</fullName>
    </recommendedName>
    <alternativeName>
        <fullName evidence="23">TY1A-TY1B</fullName>
    </alternativeName>
    <alternativeName>
        <fullName evidence="24">p190</fullName>
    </alternativeName>
</protein>
<dbReference type="GO" id="GO:0008270">
    <property type="term" value="F:zinc ion binding"/>
    <property type="evidence" value="ECO:0007669"/>
    <property type="project" value="UniProtKB-KW"/>
</dbReference>
<dbReference type="Pfam" id="PF00098">
    <property type="entry name" value="zf-CCHC"/>
    <property type="match status" value="1"/>
</dbReference>
<evidence type="ECO:0000256" key="15">
    <source>
        <dbReference type="ARBA" id="ARBA00022884"/>
    </source>
</evidence>
<dbReference type="Pfam" id="PF25597">
    <property type="entry name" value="SH3_retrovirus"/>
    <property type="match status" value="1"/>
</dbReference>
<keyword evidence="19" id="KW-0917">Virion maturation</keyword>
<organism evidence="31 32">
    <name type="scientific">Austropuccinia psidii MF-1</name>
    <dbReference type="NCBI Taxonomy" id="1389203"/>
    <lineage>
        <taxon>Eukaryota</taxon>
        <taxon>Fungi</taxon>
        <taxon>Dikarya</taxon>
        <taxon>Basidiomycota</taxon>
        <taxon>Pucciniomycotina</taxon>
        <taxon>Pucciniomycetes</taxon>
        <taxon>Pucciniales</taxon>
        <taxon>Sphaerophragmiaceae</taxon>
        <taxon>Austropuccinia</taxon>
    </lineage>
</organism>
<evidence type="ECO:0000256" key="2">
    <source>
        <dbReference type="ARBA" id="ARBA00022578"/>
    </source>
</evidence>
<evidence type="ECO:0000256" key="4">
    <source>
        <dbReference type="ARBA" id="ARBA00022664"/>
    </source>
</evidence>
<dbReference type="InterPro" id="IPR025724">
    <property type="entry name" value="GAG-pre-integrase_dom"/>
</dbReference>
<evidence type="ECO:0000256" key="11">
    <source>
        <dbReference type="ARBA" id="ARBA00022759"/>
    </source>
</evidence>
<dbReference type="SUPFAM" id="SSF57756">
    <property type="entry name" value="Retrovirus zinc finger-like domains"/>
    <property type="match status" value="1"/>
</dbReference>
<dbReference type="InterPro" id="IPR054722">
    <property type="entry name" value="PolX-like_BBD"/>
</dbReference>
<sequence>MIRQIATASPSLDHSTEIARINVASKFGNTRTSVKVPSSRFPCHYCGEVGHWSPNCPVKAKANDARNKAPHQQANVAGIGIVSALEGGNALLDSGATHSVVGNILLFTSLTPTDMTLSVASSKSYKVDAIGTIVLNTPTGKLEINNVLYCRSIPGVIISLGHLLKERFSIYFSNDFFTITSPTIQVATTKRGDRWFIPFLFSLNTSHHIKSLSSCLSSISSVDNSLKNISLLWHRRLGHLSIRQLTRMQKSNTVRGIPDKPLPDIKLCHDCSISKSQHRPVKSASRQMIKAPGNLIVADLMGPYEPSLNHKKYILMIQDVFSKVVVAIPLADKTEAKNYFINWIKQFLNVTMHKIKTIRTDNGTEFKNTIFNNFFVQNGIVHEYSMPYEHHQNGYIERTNRTISEMARTSMISAKLPSFLWPWAFRHSVWIFNQSLHVNIDKTPFEILGKKSPDLQMLRVFGAKSFIYLHTFKKDFSPRAIIGYHMGISEDSKGWLFWIPGRKEIVKSASVSFDELTFYEEALGSTDVKSIQVKDIFDDSMFRELDRQDKSIMAMATQSGLQVSIPATYKEALMSSNKTNWISAINEEIESMKEQEVFTPVVLKDAFKDVPHESILGTRWIFTKKPDRFKAHLVARGFRQIHGRNYVETFAPTPTFNSLRLLFSTACFKCWNIRTFAVKVAFLHSFIDKPVYVWPPMGMDVPKYSVLKLNKALYGTKQASRCWWLHLREILRQIGFRNNNEDPSTYALNQGEDQAILWIHVDDGALTASSDALMNRISQQLDTFLKINWDRHIGGLVGIAIKETNKGFKFSQPELINKLVNLSPSNIIAKTPLPSNCQLESNYSMGNMDKPYLKRIAYMRGTKDMGILISKSNQSSEIKCFVDANWGGEGNRSTHGYLILHGINPVGWQSKRQTTIASSTAQSEYMALSFAAKEVLWLYHLFLDILQNPIPILLSENRTAVGISTESMNWKQTCHSIREFNTINEFIATHKLKLKWVSTNQQLADILTKSLGSIKNDYFISRLTYS</sequence>
<dbReference type="GO" id="GO:0005524">
    <property type="term" value="F:ATP binding"/>
    <property type="evidence" value="ECO:0007669"/>
    <property type="project" value="UniProtKB-KW"/>
</dbReference>
<dbReference type="GO" id="GO:0004519">
    <property type="term" value="F:endonuclease activity"/>
    <property type="evidence" value="ECO:0007669"/>
    <property type="project" value="UniProtKB-KW"/>
</dbReference>
<dbReference type="Pfam" id="PF07727">
    <property type="entry name" value="RVT_2"/>
    <property type="match status" value="1"/>
</dbReference>
<evidence type="ECO:0000256" key="24">
    <source>
        <dbReference type="ARBA" id="ARBA00033113"/>
    </source>
</evidence>
<dbReference type="GO" id="GO:0003723">
    <property type="term" value="F:RNA binding"/>
    <property type="evidence" value="ECO:0007669"/>
    <property type="project" value="UniProtKB-KW"/>
</dbReference>